<evidence type="ECO:0000313" key="1">
    <source>
        <dbReference type="EMBL" id="EGN56165.1"/>
    </source>
</evidence>
<accession>F8N684</accession>
<dbReference type="AlphaFoldDB" id="F8N684"/>
<dbReference type="STRING" id="688246.Premu_0695"/>
<name>F8N684_9BACT</name>
<keyword evidence="2" id="KW-1185">Reference proteome</keyword>
<dbReference type="InterPro" id="IPR030955">
    <property type="entry name" value="CHP04423"/>
</dbReference>
<proteinExistence type="predicted"/>
<dbReference type="Proteomes" id="UP000002772">
    <property type="component" value="Unassembled WGS sequence"/>
</dbReference>
<dbReference type="RefSeq" id="WP_007573131.1">
    <property type="nucleotide sequence ID" value="NZ_BPTS01000001.1"/>
</dbReference>
<dbReference type="HOGENOM" id="CLU_155874_0_0_10"/>
<protein>
    <submittedName>
        <fullName evidence="1">Uncharacterized protein</fullName>
    </submittedName>
</protein>
<dbReference type="NCBIfam" id="TIGR04423">
    <property type="entry name" value="casT3_TIGR04423"/>
    <property type="match status" value="1"/>
</dbReference>
<sequence length="142" mass="16606">MTIKDIPAQEKYEGYLWMSDSTEPVVLDREPLPEDKISSPNPFVVEAELYDGANLCSFSVHHAGNEIICNRFQLTLDDRTSGHNEERVFKSHHFKDHQELHFIDCWEPQSDELCQPEGEDPMDVLRFTRRIFVGFHPFKINQ</sequence>
<organism evidence="1 2">
    <name type="scientific">Hallella multisaccharivorax DSM 17128</name>
    <dbReference type="NCBI Taxonomy" id="688246"/>
    <lineage>
        <taxon>Bacteria</taxon>
        <taxon>Pseudomonadati</taxon>
        <taxon>Bacteroidota</taxon>
        <taxon>Bacteroidia</taxon>
        <taxon>Bacteroidales</taxon>
        <taxon>Prevotellaceae</taxon>
        <taxon>Hallella</taxon>
    </lineage>
</organism>
<dbReference type="OrthoDB" id="1016205at2"/>
<reference evidence="2" key="1">
    <citation type="journal article" date="2011" name="Stand. Genomic Sci.">
        <title>Non-contiguous finished genome sequence of the opportunistic oral pathogen Prevotella multisaccharivorax type strain (PPPA20).</title>
        <authorList>
            <person name="Pati A."/>
            <person name="Gronow S."/>
            <person name="Lu M."/>
            <person name="Lapidus A."/>
            <person name="Nolan M."/>
            <person name="Lucas S."/>
            <person name="Hammon N."/>
            <person name="Deshpande S."/>
            <person name="Cheng J.F."/>
            <person name="Tapia R."/>
            <person name="Han C."/>
            <person name="Goodwin L."/>
            <person name="Pitluck S."/>
            <person name="Liolios K."/>
            <person name="Pagani I."/>
            <person name="Mavromatis K."/>
            <person name="Mikhailova N."/>
            <person name="Huntemann M."/>
            <person name="Chen A."/>
            <person name="Palaniappan K."/>
            <person name="Land M."/>
            <person name="Hauser L."/>
            <person name="Detter J.C."/>
            <person name="Brambilla E.M."/>
            <person name="Rohde M."/>
            <person name="Goker M."/>
            <person name="Woyke T."/>
            <person name="Bristow J."/>
            <person name="Eisen J.A."/>
            <person name="Markowitz V."/>
            <person name="Hugenholtz P."/>
            <person name="Kyrpides N.C."/>
            <person name="Klenk H.P."/>
            <person name="Ivanova N."/>
        </authorList>
    </citation>
    <scope>NUCLEOTIDE SEQUENCE [LARGE SCALE GENOMIC DNA]</scope>
    <source>
        <strain evidence="2">DSM 17128</strain>
    </source>
</reference>
<evidence type="ECO:0000313" key="2">
    <source>
        <dbReference type="Proteomes" id="UP000002772"/>
    </source>
</evidence>
<dbReference type="EMBL" id="GL945017">
    <property type="protein sequence ID" value="EGN56165.1"/>
    <property type="molecule type" value="Genomic_DNA"/>
</dbReference>
<gene>
    <name evidence="1" type="ORF">Premu_0695</name>
</gene>